<sequence length="125" mass="14417">MPPAAKSCPPVLPFDDGQSQQMAAIHVNALKIKSWHLRSYTIVRVGCGRRNMKVEPIQRRCDPCVPMREDSGKSIMIQNLDLKPSTPAQCKSGASNNRCHRCDDNVWDHQLNVHWEAWNMWYYRP</sequence>
<keyword evidence="2" id="KW-1185">Reference proteome</keyword>
<name>A0A4C1TPL7_EUMVA</name>
<reference evidence="1 2" key="1">
    <citation type="journal article" date="2019" name="Commun. Biol.">
        <title>The bagworm genome reveals a unique fibroin gene that provides high tensile strength.</title>
        <authorList>
            <person name="Kono N."/>
            <person name="Nakamura H."/>
            <person name="Ohtoshi R."/>
            <person name="Tomita M."/>
            <person name="Numata K."/>
            <person name="Arakawa K."/>
        </authorList>
    </citation>
    <scope>NUCLEOTIDE SEQUENCE [LARGE SCALE GENOMIC DNA]</scope>
</reference>
<accession>A0A4C1TPL7</accession>
<dbReference type="EMBL" id="BGZK01000075">
    <property type="protein sequence ID" value="GBP15923.1"/>
    <property type="molecule type" value="Genomic_DNA"/>
</dbReference>
<proteinExistence type="predicted"/>
<dbReference type="Proteomes" id="UP000299102">
    <property type="component" value="Unassembled WGS sequence"/>
</dbReference>
<gene>
    <name evidence="1" type="ORF">EVAR_12509_1</name>
</gene>
<evidence type="ECO:0000313" key="2">
    <source>
        <dbReference type="Proteomes" id="UP000299102"/>
    </source>
</evidence>
<comment type="caution">
    <text evidence="1">The sequence shown here is derived from an EMBL/GenBank/DDBJ whole genome shotgun (WGS) entry which is preliminary data.</text>
</comment>
<organism evidence="1 2">
    <name type="scientific">Eumeta variegata</name>
    <name type="common">Bagworm moth</name>
    <name type="synonym">Eumeta japonica</name>
    <dbReference type="NCBI Taxonomy" id="151549"/>
    <lineage>
        <taxon>Eukaryota</taxon>
        <taxon>Metazoa</taxon>
        <taxon>Ecdysozoa</taxon>
        <taxon>Arthropoda</taxon>
        <taxon>Hexapoda</taxon>
        <taxon>Insecta</taxon>
        <taxon>Pterygota</taxon>
        <taxon>Neoptera</taxon>
        <taxon>Endopterygota</taxon>
        <taxon>Lepidoptera</taxon>
        <taxon>Glossata</taxon>
        <taxon>Ditrysia</taxon>
        <taxon>Tineoidea</taxon>
        <taxon>Psychidae</taxon>
        <taxon>Oiketicinae</taxon>
        <taxon>Eumeta</taxon>
    </lineage>
</organism>
<dbReference type="AlphaFoldDB" id="A0A4C1TPL7"/>
<evidence type="ECO:0000313" key="1">
    <source>
        <dbReference type="EMBL" id="GBP15923.1"/>
    </source>
</evidence>
<protein>
    <submittedName>
        <fullName evidence="1">Uncharacterized protein</fullName>
    </submittedName>
</protein>